<evidence type="ECO:0000313" key="2">
    <source>
        <dbReference type="Proteomes" id="UP000271098"/>
    </source>
</evidence>
<dbReference type="Proteomes" id="UP000271098">
    <property type="component" value="Unassembled WGS sequence"/>
</dbReference>
<accession>A0A183ES15</accession>
<dbReference type="WBParaSite" id="GPUH_0002378601-mRNA-1">
    <property type="protein sequence ID" value="GPUH_0002378601-mRNA-1"/>
    <property type="gene ID" value="GPUH_0002378601"/>
</dbReference>
<gene>
    <name evidence="1" type="ORF">GPUH_LOCUS23754</name>
</gene>
<reference evidence="1 2" key="2">
    <citation type="submission" date="2018-11" db="EMBL/GenBank/DDBJ databases">
        <authorList>
            <consortium name="Pathogen Informatics"/>
        </authorList>
    </citation>
    <scope>NUCLEOTIDE SEQUENCE [LARGE SCALE GENOMIC DNA]</scope>
</reference>
<reference evidence="3" key="1">
    <citation type="submission" date="2016-06" db="UniProtKB">
        <authorList>
            <consortium name="WormBaseParasite"/>
        </authorList>
    </citation>
    <scope>IDENTIFICATION</scope>
</reference>
<sequence>MMYCVQNGYRAYVAAVELPYKFFRSPSPLSLEWVRVVECTSDELSGNPTLADLGITRLAEFELAGGKHAYFCVNHFNEPNIMEPSPLPLRSPPIYKNVKPADHGIVTESKPFTISAV</sequence>
<name>A0A183ES15_9BILA</name>
<evidence type="ECO:0000313" key="1">
    <source>
        <dbReference type="EMBL" id="VDN41917.1"/>
    </source>
</evidence>
<evidence type="ECO:0000313" key="3">
    <source>
        <dbReference type="WBParaSite" id="GPUH_0002378601-mRNA-1"/>
    </source>
</evidence>
<keyword evidence="2" id="KW-1185">Reference proteome</keyword>
<dbReference type="AlphaFoldDB" id="A0A183ES15"/>
<protein>
    <submittedName>
        <fullName evidence="3">Alpha-galactosidase</fullName>
    </submittedName>
</protein>
<proteinExistence type="predicted"/>
<dbReference type="EMBL" id="UYRT01098873">
    <property type="protein sequence ID" value="VDN41917.1"/>
    <property type="molecule type" value="Genomic_DNA"/>
</dbReference>
<organism evidence="3">
    <name type="scientific">Gongylonema pulchrum</name>
    <dbReference type="NCBI Taxonomy" id="637853"/>
    <lineage>
        <taxon>Eukaryota</taxon>
        <taxon>Metazoa</taxon>
        <taxon>Ecdysozoa</taxon>
        <taxon>Nematoda</taxon>
        <taxon>Chromadorea</taxon>
        <taxon>Rhabditida</taxon>
        <taxon>Spirurina</taxon>
        <taxon>Spiruromorpha</taxon>
        <taxon>Spiruroidea</taxon>
        <taxon>Gongylonematidae</taxon>
        <taxon>Gongylonema</taxon>
    </lineage>
</organism>